<evidence type="ECO:0000259" key="6">
    <source>
        <dbReference type="Pfam" id="PF00155"/>
    </source>
</evidence>
<sequence length="391" mass="42783">MLSDRIQTLSPSLTIAISSLARDLKAQGKDILSFSAGEPDFGTPQTIKDEAIKAINEGFTQYTAVPGIPEVLEAVAVKLKRDNGIEYAPSDIIVSNGAKQSLFNLFQATLNEGDEVIIPAPYWVTYPELVKYASAVPVTIHTDEINGFKMTVDQLKDAITPKTRMVILTTPSNPTGSVYSQEELESIAKVLEGTDIIVASDEMYEKLVYGIDFVAAASISEDMYQRTVTINGLSKSVAMTGWRFGYLATPKKELIAAMNKLQSQSTSNINSITQKAAIPALLGEVNEDIEQMRRAFEGRADEAVKLFNAVEGLSVLKPQGAFYLFVNIKDVSNDSIEFCKELLQATGVAVVPGIGFGSEGYFRFSFATDITTIREGIRRIEKFVKQKQDNS</sequence>
<evidence type="ECO:0000313" key="7">
    <source>
        <dbReference type="EMBL" id="CAA6822381.1"/>
    </source>
</evidence>
<dbReference type="Pfam" id="PF00155">
    <property type="entry name" value="Aminotran_1_2"/>
    <property type="match status" value="1"/>
</dbReference>
<dbReference type="GO" id="GO:0006520">
    <property type="term" value="P:amino acid metabolic process"/>
    <property type="evidence" value="ECO:0007669"/>
    <property type="project" value="InterPro"/>
</dbReference>
<dbReference type="InterPro" id="IPR015424">
    <property type="entry name" value="PyrdxlP-dep_Trfase"/>
</dbReference>
<reference evidence="7" key="1">
    <citation type="submission" date="2020-01" db="EMBL/GenBank/DDBJ databases">
        <authorList>
            <person name="Meier V. D."/>
            <person name="Meier V D."/>
        </authorList>
    </citation>
    <scope>NUCLEOTIDE SEQUENCE</scope>
    <source>
        <strain evidence="7">HLG_WM_MAG_01</strain>
    </source>
</reference>
<dbReference type="InterPro" id="IPR050596">
    <property type="entry name" value="AspAT/PAT-like"/>
</dbReference>
<dbReference type="InterPro" id="IPR004839">
    <property type="entry name" value="Aminotransferase_I/II_large"/>
</dbReference>
<evidence type="ECO:0000256" key="2">
    <source>
        <dbReference type="ARBA" id="ARBA00007441"/>
    </source>
</evidence>
<keyword evidence="5" id="KW-0663">Pyridoxal phosphate</keyword>
<keyword evidence="4 7" id="KW-0808">Transferase</keyword>
<protein>
    <submittedName>
        <fullName evidence="7">Aspartate aminotransferase (EC)</fullName>
        <ecNumber evidence="7">2.6.1.1</ecNumber>
    </submittedName>
</protein>
<proteinExistence type="inferred from homology"/>
<dbReference type="FunFam" id="3.40.640.10:FF:000033">
    <property type="entry name" value="Aspartate aminotransferase"/>
    <property type="match status" value="1"/>
</dbReference>
<dbReference type="CDD" id="cd00609">
    <property type="entry name" value="AAT_like"/>
    <property type="match status" value="1"/>
</dbReference>
<feature type="domain" description="Aminotransferase class I/classII large" evidence="6">
    <location>
        <begin position="29"/>
        <end position="380"/>
    </location>
</feature>
<evidence type="ECO:0000256" key="5">
    <source>
        <dbReference type="ARBA" id="ARBA00022898"/>
    </source>
</evidence>
<dbReference type="EC" id="2.6.1.1" evidence="7"/>
<evidence type="ECO:0000256" key="1">
    <source>
        <dbReference type="ARBA" id="ARBA00001933"/>
    </source>
</evidence>
<dbReference type="GO" id="GO:0004069">
    <property type="term" value="F:L-aspartate:2-oxoglutarate aminotransferase activity"/>
    <property type="evidence" value="ECO:0007669"/>
    <property type="project" value="UniProtKB-EC"/>
</dbReference>
<comment type="cofactor">
    <cofactor evidence="1">
        <name>pyridoxal 5'-phosphate</name>
        <dbReference type="ChEBI" id="CHEBI:597326"/>
    </cofactor>
</comment>
<dbReference type="GO" id="GO:0030170">
    <property type="term" value="F:pyridoxal phosphate binding"/>
    <property type="evidence" value="ECO:0007669"/>
    <property type="project" value="InterPro"/>
</dbReference>
<evidence type="ECO:0000256" key="4">
    <source>
        <dbReference type="ARBA" id="ARBA00022679"/>
    </source>
</evidence>
<dbReference type="SUPFAM" id="SSF53383">
    <property type="entry name" value="PLP-dependent transferases"/>
    <property type="match status" value="1"/>
</dbReference>
<accession>A0A6S6TH08</accession>
<dbReference type="InterPro" id="IPR015421">
    <property type="entry name" value="PyrdxlP-dep_Trfase_major"/>
</dbReference>
<dbReference type="InterPro" id="IPR015422">
    <property type="entry name" value="PyrdxlP-dep_Trfase_small"/>
</dbReference>
<keyword evidence="3 7" id="KW-0032">Aminotransferase</keyword>
<name>A0A6S6TH08_9BACT</name>
<dbReference type="AlphaFoldDB" id="A0A6S6TH08"/>
<organism evidence="7">
    <name type="scientific">uncultured Sulfurovum sp</name>
    <dbReference type="NCBI Taxonomy" id="269237"/>
    <lineage>
        <taxon>Bacteria</taxon>
        <taxon>Pseudomonadati</taxon>
        <taxon>Campylobacterota</taxon>
        <taxon>Epsilonproteobacteria</taxon>
        <taxon>Campylobacterales</taxon>
        <taxon>Sulfurovaceae</taxon>
        <taxon>Sulfurovum</taxon>
        <taxon>environmental samples</taxon>
    </lineage>
</organism>
<dbReference type="PANTHER" id="PTHR46383">
    <property type="entry name" value="ASPARTATE AMINOTRANSFERASE"/>
    <property type="match status" value="1"/>
</dbReference>
<gene>
    <name evidence="7" type="ORF">HELGO_WM783</name>
</gene>
<dbReference type="Gene3D" id="3.90.1150.10">
    <property type="entry name" value="Aspartate Aminotransferase, domain 1"/>
    <property type="match status" value="1"/>
</dbReference>
<dbReference type="EMBL" id="CACVAS010000117">
    <property type="protein sequence ID" value="CAA6822381.1"/>
    <property type="molecule type" value="Genomic_DNA"/>
</dbReference>
<dbReference type="PANTHER" id="PTHR46383:SF1">
    <property type="entry name" value="ASPARTATE AMINOTRANSFERASE"/>
    <property type="match status" value="1"/>
</dbReference>
<dbReference type="Gene3D" id="3.40.640.10">
    <property type="entry name" value="Type I PLP-dependent aspartate aminotransferase-like (Major domain)"/>
    <property type="match status" value="1"/>
</dbReference>
<comment type="similarity">
    <text evidence="2">Belongs to the class-I pyridoxal-phosphate-dependent aminotransferase family.</text>
</comment>
<evidence type="ECO:0000256" key="3">
    <source>
        <dbReference type="ARBA" id="ARBA00022576"/>
    </source>
</evidence>